<dbReference type="EMBL" id="JAFJYH010000141">
    <property type="protein sequence ID" value="KAG4417956.1"/>
    <property type="molecule type" value="Genomic_DNA"/>
</dbReference>
<keyword evidence="2" id="KW-1185">Reference proteome</keyword>
<name>A0A8H7W547_9HELO</name>
<protein>
    <submittedName>
        <fullName evidence="1">Uncharacterized protein</fullName>
    </submittedName>
</protein>
<dbReference type="Proteomes" id="UP000664132">
    <property type="component" value="Unassembled WGS sequence"/>
</dbReference>
<sequence length="363" mass="40690">MTTPGRTHLPWETQTGQVQELLNYISFLEAKLQYLQFHHETCEKWNAPLPPAFADLSYLPPDLIVANEAQLYSLDSLAYQEPPSVSHEVQVVQPTQKSPASNARWRRIADQMTKGWDQPSSWMDRRIAIGLDSVEKNHYALTMLLGLKNELPGGDEVSFGFQNMNTSMNSNRASETLIMSARRYALGTKASERDAGLVVQLHNFRELIFASLCVVIEHQGLPIDTINDLMRICMSSSGAANLYRLRRGALWVNRVIAGLIRKGWRHCATEFFLLSGRPVSQYGLLWEGCVHSFPCLSERLAHIYETVERPYTDAGWIPFSIPSIIKGLVGAALTLGQICTALDYEENSLSKLFLETNGTTGVT</sequence>
<gene>
    <name evidence="1" type="ORF">IFR04_008923</name>
</gene>
<organism evidence="1 2">
    <name type="scientific">Cadophora malorum</name>
    <dbReference type="NCBI Taxonomy" id="108018"/>
    <lineage>
        <taxon>Eukaryota</taxon>
        <taxon>Fungi</taxon>
        <taxon>Dikarya</taxon>
        <taxon>Ascomycota</taxon>
        <taxon>Pezizomycotina</taxon>
        <taxon>Leotiomycetes</taxon>
        <taxon>Helotiales</taxon>
        <taxon>Ploettnerulaceae</taxon>
        <taxon>Cadophora</taxon>
    </lineage>
</organism>
<reference evidence="1" key="1">
    <citation type="submission" date="2021-02" db="EMBL/GenBank/DDBJ databases">
        <title>Genome sequence Cadophora malorum strain M34.</title>
        <authorList>
            <person name="Stefanovic E."/>
            <person name="Vu D."/>
            <person name="Scully C."/>
            <person name="Dijksterhuis J."/>
            <person name="Roader J."/>
            <person name="Houbraken J."/>
        </authorList>
    </citation>
    <scope>NUCLEOTIDE SEQUENCE</scope>
    <source>
        <strain evidence="1">M34</strain>
    </source>
</reference>
<dbReference type="AlphaFoldDB" id="A0A8H7W547"/>
<evidence type="ECO:0000313" key="1">
    <source>
        <dbReference type="EMBL" id="KAG4417956.1"/>
    </source>
</evidence>
<comment type="caution">
    <text evidence="1">The sequence shown here is derived from an EMBL/GenBank/DDBJ whole genome shotgun (WGS) entry which is preliminary data.</text>
</comment>
<evidence type="ECO:0000313" key="2">
    <source>
        <dbReference type="Proteomes" id="UP000664132"/>
    </source>
</evidence>
<dbReference type="OrthoDB" id="3882355at2759"/>
<accession>A0A8H7W547</accession>
<proteinExistence type="predicted"/>